<evidence type="ECO:0000256" key="5">
    <source>
        <dbReference type="ARBA" id="ARBA00023002"/>
    </source>
</evidence>
<dbReference type="InterPro" id="IPR052530">
    <property type="entry name" value="NAD(P)H_nitroreductase"/>
</dbReference>
<dbReference type="PIRSF" id="PIRSF000232">
    <property type="entry name" value="YdjA"/>
    <property type="match status" value="1"/>
</dbReference>
<evidence type="ECO:0000256" key="3">
    <source>
        <dbReference type="ARBA" id="ARBA00022643"/>
    </source>
</evidence>
<evidence type="ECO:0000256" key="8">
    <source>
        <dbReference type="PIRSR" id="PIRSR000232-1"/>
    </source>
</evidence>
<evidence type="ECO:0000259" key="9">
    <source>
        <dbReference type="Pfam" id="PF00881"/>
    </source>
</evidence>
<keyword evidence="3 7" id="KW-0288">FMN</keyword>
<feature type="binding site" evidence="8">
    <location>
        <position position="39"/>
    </location>
    <ligand>
        <name>FMN</name>
        <dbReference type="ChEBI" id="CHEBI:58210"/>
        <note>ligand shared between dimeric partners</note>
    </ligand>
</feature>
<feature type="binding site" evidence="8">
    <location>
        <position position="35"/>
    </location>
    <ligand>
        <name>FMN</name>
        <dbReference type="ChEBI" id="CHEBI:58210"/>
        <note>ligand shared between dimeric partners</note>
    </ligand>
</feature>
<dbReference type="RefSeq" id="WP_152327099.1">
    <property type="nucleotide sequence ID" value="NZ_JAADJS010000001.1"/>
</dbReference>
<comment type="cofactor">
    <cofactor evidence="8">
        <name>FMN</name>
        <dbReference type="ChEBI" id="CHEBI:58210"/>
    </cofactor>
    <text evidence="8">Binds 1 FMN per subunit.</text>
</comment>
<dbReference type="Gene3D" id="3.40.109.10">
    <property type="entry name" value="NADH Oxidase"/>
    <property type="match status" value="1"/>
</dbReference>
<protein>
    <recommendedName>
        <fullName evidence="7">Putative NAD(P)H nitroreductase</fullName>
        <ecNumber evidence="7">1.-.-.-</ecNumber>
    </recommendedName>
</protein>
<dbReference type="GO" id="GO:0016491">
    <property type="term" value="F:oxidoreductase activity"/>
    <property type="evidence" value="ECO:0007669"/>
    <property type="project" value="UniProtKB-UniRule"/>
</dbReference>
<dbReference type="PANTHER" id="PTHR43821">
    <property type="entry name" value="NAD(P)H NITROREDUCTASE YDJA-RELATED"/>
    <property type="match status" value="1"/>
</dbReference>
<dbReference type="PANTHER" id="PTHR43821:SF1">
    <property type="entry name" value="NAD(P)H NITROREDUCTASE YDJA-RELATED"/>
    <property type="match status" value="1"/>
</dbReference>
<dbReference type="NCBIfam" id="NF008088">
    <property type="entry name" value="PRK10828.1"/>
    <property type="match status" value="1"/>
</dbReference>
<keyword evidence="2 7" id="KW-0285">Flavoprotein</keyword>
<gene>
    <name evidence="10" type="ORF">GW579_04275</name>
</gene>
<evidence type="ECO:0000313" key="11">
    <source>
        <dbReference type="Proteomes" id="UP000476696"/>
    </source>
</evidence>
<feature type="binding site" description="in other chain" evidence="8">
    <location>
        <begin position="10"/>
        <end position="12"/>
    </location>
    <ligand>
        <name>FMN</name>
        <dbReference type="ChEBI" id="CHEBI:58210"/>
        <note>ligand shared between dimeric partners</note>
    </ligand>
</feature>
<dbReference type="SUPFAM" id="SSF55469">
    <property type="entry name" value="FMN-dependent nitroreductase-like"/>
    <property type="match status" value="1"/>
</dbReference>
<name>A0A6M2B0T5_9GAMM</name>
<evidence type="ECO:0000313" key="10">
    <source>
        <dbReference type="EMBL" id="NGX86303.1"/>
    </source>
</evidence>
<dbReference type="EC" id="1.-.-.-" evidence="7"/>
<keyword evidence="6 7" id="KW-0520">NAD</keyword>
<keyword evidence="4 7" id="KW-0521">NADP</keyword>
<proteinExistence type="inferred from homology"/>
<feature type="domain" description="Nitroreductase" evidence="9">
    <location>
        <begin position="9"/>
        <end position="161"/>
    </location>
</feature>
<evidence type="ECO:0000256" key="7">
    <source>
        <dbReference type="PIRNR" id="PIRNR000232"/>
    </source>
</evidence>
<dbReference type="InterPro" id="IPR029479">
    <property type="entry name" value="Nitroreductase"/>
</dbReference>
<reference evidence="10 11" key="1">
    <citation type="submission" date="2020-03" db="EMBL/GenBank/DDBJ databases">
        <title>Rahnella aceri sp. nov., isoated from traditional Jeju Makgeolli.</title>
        <authorList>
            <person name="Kim I.S."/>
            <person name="Jeon D."/>
        </authorList>
    </citation>
    <scope>NUCLEOTIDE SEQUENCE [LARGE SCALE GENOMIC DNA]</scope>
    <source>
        <strain evidence="10 11">Lac-M11</strain>
    </source>
</reference>
<dbReference type="EMBL" id="JAADJS010000001">
    <property type="protein sequence ID" value="NGX86303.1"/>
    <property type="molecule type" value="Genomic_DNA"/>
</dbReference>
<keyword evidence="5 7" id="KW-0560">Oxidoreductase</keyword>
<comment type="caution">
    <text evidence="10">The sequence shown here is derived from an EMBL/GenBank/DDBJ whole genome shotgun (WGS) entry which is preliminary data.</text>
</comment>
<organism evidence="10 11">
    <name type="scientific">Rahnella contaminans</name>
    <dbReference type="NCBI Taxonomy" id="2703882"/>
    <lineage>
        <taxon>Bacteria</taxon>
        <taxon>Pseudomonadati</taxon>
        <taxon>Pseudomonadota</taxon>
        <taxon>Gammaproteobacteria</taxon>
        <taxon>Enterobacterales</taxon>
        <taxon>Yersiniaceae</taxon>
        <taxon>Rahnella</taxon>
    </lineage>
</organism>
<comment type="similarity">
    <text evidence="1 7">Belongs to the nitroreductase family.</text>
</comment>
<evidence type="ECO:0000256" key="6">
    <source>
        <dbReference type="ARBA" id="ARBA00023027"/>
    </source>
</evidence>
<keyword evidence="11" id="KW-1185">Reference proteome</keyword>
<evidence type="ECO:0000256" key="2">
    <source>
        <dbReference type="ARBA" id="ARBA00022630"/>
    </source>
</evidence>
<sequence>MDALDLLLNRRSASRLAAPAPAGQALQNIINAGLRAPDHGALQPWRFVIAENDGLTRFSELLRAAAIKDGADEKAIEKATQAPLRAPQIITVIAACKESPKVPQWEQLLSAGCAVQAMQMAALAQGFNGIWRTGAWTDHPDVRKAFHCGENDKIVGFLYLGTPQLKASLQVIPVDSTPFVTHF</sequence>
<dbReference type="InterPro" id="IPR000415">
    <property type="entry name" value="Nitroreductase-like"/>
</dbReference>
<feature type="binding site" description="in other chain" evidence="8">
    <location>
        <begin position="131"/>
        <end position="133"/>
    </location>
    <ligand>
        <name>FMN</name>
        <dbReference type="ChEBI" id="CHEBI:58210"/>
        <note>ligand shared between dimeric partners</note>
    </ligand>
</feature>
<evidence type="ECO:0000256" key="1">
    <source>
        <dbReference type="ARBA" id="ARBA00007118"/>
    </source>
</evidence>
<accession>A0A6M2B0T5</accession>
<evidence type="ECO:0000256" key="4">
    <source>
        <dbReference type="ARBA" id="ARBA00022857"/>
    </source>
</evidence>
<dbReference type="CDD" id="cd02135">
    <property type="entry name" value="YdjA-like"/>
    <property type="match status" value="1"/>
</dbReference>
<dbReference type="AlphaFoldDB" id="A0A6M2B0T5"/>
<dbReference type="Pfam" id="PF00881">
    <property type="entry name" value="Nitroreductase"/>
    <property type="match status" value="1"/>
</dbReference>
<dbReference type="Proteomes" id="UP000476696">
    <property type="component" value="Unassembled WGS sequence"/>
</dbReference>
<dbReference type="InterPro" id="IPR026021">
    <property type="entry name" value="YdjA-like"/>
</dbReference>